<comment type="caution">
    <text evidence="2">The sequence shown here is derived from an EMBL/GenBank/DDBJ whole genome shotgun (WGS) entry which is preliminary data.</text>
</comment>
<sequence>MTAARSSSERGGSGVADGDGEGSARASRDQAGAAHLNLGVLESVATVGTGTFGRVVLCRIANPRATLH</sequence>
<organism evidence="2 3">
    <name type="scientific">Tachysurus vachellii</name>
    <name type="common">Darkbarbel catfish</name>
    <name type="synonym">Pelteobagrus vachellii</name>
    <dbReference type="NCBI Taxonomy" id="175792"/>
    <lineage>
        <taxon>Eukaryota</taxon>
        <taxon>Metazoa</taxon>
        <taxon>Chordata</taxon>
        <taxon>Craniata</taxon>
        <taxon>Vertebrata</taxon>
        <taxon>Euteleostomi</taxon>
        <taxon>Actinopterygii</taxon>
        <taxon>Neopterygii</taxon>
        <taxon>Teleostei</taxon>
        <taxon>Ostariophysi</taxon>
        <taxon>Siluriformes</taxon>
        <taxon>Bagridae</taxon>
        <taxon>Tachysurus</taxon>
    </lineage>
</organism>
<proteinExistence type="predicted"/>
<dbReference type="AlphaFoldDB" id="A0AA88T162"/>
<feature type="compositionally biased region" description="Low complexity" evidence="1">
    <location>
        <begin position="1"/>
        <end position="10"/>
    </location>
</feature>
<dbReference type="EMBL" id="JAVHJS010000008">
    <property type="protein sequence ID" value="KAK2850518.1"/>
    <property type="molecule type" value="Genomic_DNA"/>
</dbReference>
<evidence type="ECO:0000313" key="3">
    <source>
        <dbReference type="Proteomes" id="UP001187315"/>
    </source>
</evidence>
<protein>
    <recommendedName>
        <fullName evidence="4">Protein kinase domain-containing protein</fullName>
    </recommendedName>
</protein>
<evidence type="ECO:0008006" key="4">
    <source>
        <dbReference type="Google" id="ProtNLM"/>
    </source>
</evidence>
<accession>A0AA88T162</accession>
<feature type="region of interest" description="Disordered" evidence="1">
    <location>
        <begin position="1"/>
        <end position="29"/>
    </location>
</feature>
<gene>
    <name evidence="2" type="ORF">Q7C36_009301</name>
</gene>
<keyword evidence="3" id="KW-1185">Reference proteome</keyword>
<evidence type="ECO:0000256" key="1">
    <source>
        <dbReference type="SAM" id="MobiDB-lite"/>
    </source>
</evidence>
<reference evidence="2" key="1">
    <citation type="submission" date="2023-08" db="EMBL/GenBank/DDBJ databases">
        <title>Pelteobagrus vachellii genome.</title>
        <authorList>
            <person name="Liu H."/>
        </authorList>
    </citation>
    <scope>NUCLEOTIDE SEQUENCE</scope>
    <source>
        <strain evidence="2">PRFRI_2022a</strain>
        <tissue evidence="2">Muscle</tissue>
    </source>
</reference>
<evidence type="ECO:0000313" key="2">
    <source>
        <dbReference type="EMBL" id="KAK2850518.1"/>
    </source>
</evidence>
<dbReference type="Proteomes" id="UP001187315">
    <property type="component" value="Unassembled WGS sequence"/>
</dbReference>
<name>A0AA88T162_TACVA</name>